<sequence length="87" mass="8972">MNALRIFGLVLIGACVVSILSAVAIGDNIALFIAAIALGILGNILWWLGKPHAALSGIEKPGFYAEETPDSENDESSSSDDKGSAGK</sequence>
<dbReference type="KEGG" id="dfo:Dform_01883"/>
<dbReference type="EMBL" id="CP018258">
    <property type="protein sequence ID" value="APV45200.1"/>
    <property type="molecule type" value="Genomic_DNA"/>
</dbReference>
<evidence type="ECO:0000313" key="3">
    <source>
        <dbReference type="EMBL" id="APV45200.1"/>
    </source>
</evidence>
<keyword evidence="2" id="KW-0472">Membrane</keyword>
<accession>A0A1P8F9T7</accession>
<evidence type="ECO:0000313" key="4">
    <source>
        <dbReference type="Proteomes" id="UP000185934"/>
    </source>
</evidence>
<reference evidence="4" key="1">
    <citation type="submission" date="2016-11" db="EMBL/GenBank/DDBJ databases">
        <title>Dehalogenimonas formicexedens sp. nov., a chlorinated alkane respiring bacterium isolated from contaminated groundwater.</title>
        <authorList>
            <person name="Key T.A."/>
            <person name="Bowman K.S."/>
            <person name="Lee I."/>
            <person name="Chun J."/>
            <person name="Albuquerque L."/>
            <person name="da Costa M.S."/>
            <person name="Rainey F.A."/>
            <person name="Moe W.M."/>
        </authorList>
    </citation>
    <scope>NUCLEOTIDE SEQUENCE [LARGE SCALE GENOMIC DNA]</scope>
    <source>
        <strain evidence="4">NSZ-14</strain>
    </source>
</reference>
<keyword evidence="2" id="KW-1133">Transmembrane helix</keyword>
<feature type="compositionally biased region" description="Acidic residues" evidence="1">
    <location>
        <begin position="67"/>
        <end position="78"/>
    </location>
</feature>
<evidence type="ECO:0000256" key="1">
    <source>
        <dbReference type="SAM" id="MobiDB-lite"/>
    </source>
</evidence>
<feature type="region of interest" description="Disordered" evidence="1">
    <location>
        <begin position="65"/>
        <end position="87"/>
    </location>
</feature>
<feature type="transmembrane region" description="Helical" evidence="2">
    <location>
        <begin position="7"/>
        <end position="25"/>
    </location>
</feature>
<dbReference type="STRING" id="1839801.Dform_01883"/>
<dbReference type="AlphaFoldDB" id="A0A1P8F9T7"/>
<keyword evidence="4" id="KW-1185">Reference proteome</keyword>
<name>A0A1P8F9T7_9CHLR</name>
<gene>
    <name evidence="3" type="ORF">Dform_01883</name>
</gene>
<keyword evidence="2" id="KW-0812">Transmembrane</keyword>
<evidence type="ECO:0000256" key="2">
    <source>
        <dbReference type="SAM" id="Phobius"/>
    </source>
</evidence>
<proteinExistence type="predicted"/>
<protein>
    <submittedName>
        <fullName evidence="3">Uncharacterized protein</fullName>
    </submittedName>
</protein>
<dbReference type="Proteomes" id="UP000185934">
    <property type="component" value="Chromosome"/>
</dbReference>
<dbReference type="RefSeq" id="WP_076004774.1">
    <property type="nucleotide sequence ID" value="NZ_CP018258.1"/>
</dbReference>
<organism evidence="3 4">
    <name type="scientific">Dehalogenimonas formicexedens</name>
    <dbReference type="NCBI Taxonomy" id="1839801"/>
    <lineage>
        <taxon>Bacteria</taxon>
        <taxon>Bacillati</taxon>
        <taxon>Chloroflexota</taxon>
        <taxon>Dehalococcoidia</taxon>
        <taxon>Dehalococcoidales</taxon>
        <taxon>Dehalococcoidaceae</taxon>
        <taxon>Dehalogenimonas</taxon>
    </lineage>
</organism>
<feature type="transmembrane region" description="Helical" evidence="2">
    <location>
        <begin position="31"/>
        <end position="48"/>
    </location>
</feature>